<evidence type="ECO:0000256" key="4">
    <source>
        <dbReference type="ARBA" id="ARBA00022741"/>
    </source>
</evidence>
<dbReference type="GO" id="GO:0016787">
    <property type="term" value="F:hydrolase activity"/>
    <property type="evidence" value="ECO:0007669"/>
    <property type="project" value="UniProtKB-KW"/>
</dbReference>
<proteinExistence type="inferred from homology"/>
<comment type="catalytic activity">
    <reaction evidence="11">
        <text>ATP + H2O = ADP + phosphate + H(+)</text>
        <dbReference type="Rhea" id="RHEA:13065"/>
        <dbReference type="ChEBI" id="CHEBI:15377"/>
        <dbReference type="ChEBI" id="CHEBI:15378"/>
        <dbReference type="ChEBI" id="CHEBI:30616"/>
        <dbReference type="ChEBI" id="CHEBI:43474"/>
        <dbReference type="ChEBI" id="CHEBI:456216"/>
        <dbReference type="EC" id="5.6.2.3"/>
    </reaction>
</comment>
<keyword evidence="2" id="KW-0639">Primosome</keyword>
<dbReference type="GO" id="GO:1990077">
    <property type="term" value="C:primosome complex"/>
    <property type="evidence" value="ECO:0007669"/>
    <property type="project" value="UniProtKB-KW"/>
</dbReference>
<feature type="domain" description="SF4 helicase" evidence="12">
    <location>
        <begin position="174"/>
        <end position="438"/>
    </location>
</feature>
<evidence type="ECO:0000256" key="2">
    <source>
        <dbReference type="ARBA" id="ARBA00022515"/>
    </source>
</evidence>
<keyword evidence="7" id="KW-0067">ATP-binding</keyword>
<dbReference type="EC" id="5.6.2.3" evidence="10"/>
<keyword evidence="8" id="KW-0238">DNA-binding</keyword>
<dbReference type="GO" id="GO:0043139">
    <property type="term" value="F:5'-3' DNA helicase activity"/>
    <property type="evidence" value="ECO:0007669"/>
    <property type="project" value="UniProtKB-EC"/>
</dbReference>
<dbReference type="PANTHER" id="PTHR30153">
    <property type="entry name" value="REPLICATIVE DNA HELICASE DNAB"/>
    <property type="match status" value="1"/>
</dbReference>
<reference evidence="13" key="1">
    <citation type="submission" date="2022-07" db="EMBL/GenBank/DDBJ databases">
        <title>Complete genome of MD9.</title>
        <authorList>
            <person name="Cao G."/>
        </authorList>
    </citation>
    <scope>NUCLEOTIDE SEQUENCE</scope>
    <source>
        <strain evidence="13">MD9</strain>
    </source>
</reference>
<dbReference type="Pfam" id="PF03796">
    <property type="entry name" value="DnaB_C"/>
    <property type="match status" value="1"/>
</dbReference>
<dbReference type="Proteomes" id="UP001058744">
    <property type="component" value="Chromosome"/>
</dbReference>
<dbReference type="InterPro" id="IPR016136">
    <property type="entry name" value="DNA_helicase_N/primase_C"/>
</dbReference>
<dbReference type="CDD" id="cd00984">
    <property type="entry name" value="DnaB_C"/>
    <property type="match status" value="1"/>
</dbReference>
<dbReference type="GO" id="GO:0005829">
    <property type="term" value="C:cytosol"/>
    <property type="evidence" value="ECO:0007669"/>
    <property type="project" value="TreeGrafter"/>
</dbReference>
<dbReference type="AlphaFoldDB" id="A0AAJ5HWL6"/>
<evidence type="ECO:0000256" key="7">
    <source>
        <dbReference type="ARBA" id="ARBA00022840"/>
    </source>
</evidence>
<dbReference type="Pfam" id="PF00772">
    <property type="entry name" value="DnaB"/>
    <property type="match status" value="1"/>
</dbReference>
<dbReference type="SUPFAM" id="SSF48024">
    <property type="entry name" value="N-terminal domain of DnaB helicase"/>
    <property type="match status" value="1"/>
</dbReference>
<dbReference type="RefSeq" id="WP_223625153.1">
    <property type="nucleotide sequence ID" value="NZ_CP101700.1"/>
</dbReference>
<dbReference type="Gene3D" id="3.40.50.300">
    <property type="entry name" value="P-loop containing nucleotide triphosphate hydrolases"/>
    <property type="match status" value="1"/>
</dbReference>
<evidence type="ECO:0000259" key="12">
    <source>
        <dbReference type="PROSITE" id="PS51199"/>
    </source>
</evidence>
<evidence type="ECO:0000313" key="13">
    <source>
        <dbReference type="EMBL" id="UUC17557.1"/>
    </source>
</evidence>
<dbReference type="SUPFAM" id="SSF52540">
    <property type="entry name" value="P-loop containing nucleoside triphosphate hydrolases"/>
    <property type="match status" value="1"/>
</dbReference>
<dbReference type="InterPro" id="IPR007693">
    <property type="entry name" value="DNA_helicase_DnaB-like_N"/>
</dbReference>
<organism evidence="13 14">
    <name type="scientific">Pseudomonas asiatica</name>
    <dbReference type="NCBI Taxonomy" id="2219225"/>
    <lineage>
        <taxon>Bacteria</taxon>
        <taxon>Pseudomonadati</taxon>
        <taxon>Pseudomonadota</taxon>
        <taxon>Gammaproteobacteria</taxon>
        <taxon>Pseudomonadales</taxon>
        <taxon>Pseudomonadaceae</taxon>
        <taxon>Pseudomonas</taxon>
    </lineage>
</organism>
<dbReference type="InterPro" id="IPR027417">
    <property type="entry name" value="P-loop_NTPase"/>
</dbReference>
<evidence type="ECO:0000256" key="10">
    <source>
        <dbReference type="ARBA" id="ARBA00044969"/>
    </source>
</evidence>
<evidence type="ECO:0000256" key="9">
    <source>
        <dbReference type="ARBA" id="ARBA00023235"/>
    </source>
</evidence>
<comment type="similarity">
    <text evidence="1">Belongs to the helicase family. DnaB subfamily.</text>
</comment>
<dbReference type="InterPro" id="IPR036185">
    <property type="entry name" value="DNA_heli_DnaB-like_N_sf"/>
</dbReference>
<evidence type="ECO:0000256" key="1">
    <source>
        <dbReference type="ARBA" id="ARBA00008428"/>
    </source>
</evidence>
<dbReference type="InterPro" id="IPR007694">
    <property type="entry name" value="DNA_helicase_DnaB-like_C"/>
</dbReference>
<evidence type="ECO:0000256" key="3">
    <source>
        <dbReference type="ARBA" id="ARBA00022705"/>
    </source>
</evidence>
<evidence type="ECO:0000256" key="5">
    <source>
        <dbReference type="ARBA" id="ARBA00022801"/>
    </source>
</evidence>
<evidence type="ECO:0000313" key="14">
    <source>
        <dbReference type="Proteomes" id="UP001058744"/>
    </source>
</evidence>
<dbReference type="GO" id="GO:0006269">
    <property type="term" value="P:DNA replication, synthesis of primer"/>
    <property type="evidence" value="ECO:0007669"/>
    <property type="project" value="UniProtKB-KW"/>
</dbReference>
<dbReference type="GO" id="GO:0005524">
    <property type="term" value="F:ATP binding"/>
    <property type="evidence" value="ECO:0007669"/>
    <property type="project" value="UniProtKB-KW"/>
</dbReference>
<protein>
    <recommendedName>
        <fullName evidence="10">DNA 5'-3' helicase</fullName>
        <ecNumber evidence="10">5.6.2.3</ecNumber>
    </recommendedName>
</protein>
<sequence length="464" mass="50836">MTEFFSIPAEQGVLGSIILASLQQEAGLVEDIMSQLSSVDFHHPDHAALFEAMSECKERSMPIDPVTVDAVQRRLPSGNGTLVYAAELAKNTPSLASWKTYVKHVKDWGVLRRILAVHDVAVEMVGAGEPTADVIAAAQQAMADLRNLDGEHKEFKRLDQWMGDAAEMVDQKHQGLAPKWPSTGLSSLDKLVRGIRPKKVTVIAGLPASGKTTLALQIAQHGAVRERKPWLVFSIEMPGEELGLRAIASLGGINLAKLDEPEGMQDDDWAKLSGSVAIALDAPLFVCDDPVQTPATIRATARRCEREHGLAGIVVDYLTLIRSERPGRTRSEEVGKISKALLQLAKEMNIPVIEIAQLNRDSTKRPGKKPQSSDLRDSGEIEADASCILMVHRDMDTEHGKNGLTEILMTKCRHAKVGSCVLQQEGQYSRFANFEGSMPTDDDVEMGRQSYAQRHKGSKNHETF</sequence>
<keyword evidence="5" id="KW-0378">Hydrolase</keyword>
<gene>
    <name evidence="13" type="ORF">NOV18_20135</name>
</gene>
<dbReference type="Gene3D" id="1.10.860.10">
    <property type="entry name" value="DNAb Helicase, Chain A"/>
    <property type="match status" value="1"/>
</dbReference>
<keyword evidence="3" id="KW-0235">DNA replication</keyword>
<evidence type="ECO:0000256" key="6">
    <source>
        <dbReference type="ARBA" id="ARBA00022806"/>
    </source>
</evidence>
<dbReference type="GO" id="GO:0003677">
    <property type="term" value="F:DNA binding"/>
    <property type="evidence" value="ECO:0007669"/>
    <property type="project" value="UniProtKB-KW"/>
</dbReference>
<dbReference type="PROSITE" id="PS51199">
    <property type="entry name" value="SF4_HELICASE"/>
    <property type="match status" value="1"/>
</dbReference>
<dbReference type="EMBL" id="CP101700">
    <property type="protein sequence ID" value="UUC17557.1"/>
    <property type="molecule type" value="Genomic_DNA"/>
</dbReference>
<keyword evidence="6" id="KW-0347">Helicase</keyword>
<name>A0AAJ5HWL6_9PSED</name>
<keyword evidence="9" id="KW-0413">Isomerase</keyword>
<keyword evidence="4" id="KW-0547">Nucleotide-binding</keyword>
<evidence type="ECO:0000256" key="11">
    <source>
        <dbReference type="ARBA" id="ARBA00048954"/>
    </source>
</evidence>
<accession>A0AAJ5HWL6</accession>
<dbReference type="PANTHER" id="PTHR30153:SF2">
    <property type="entry name" value="REPLICATIVE DNA HELICASE"/>
    <property type="match status" value="1"/>
</dbReference>
<evidence type="ECO:0000256" key="8">
    <source>
        <dbReference type="ARBA" id="ARBA00023125"/>
    </source>
</evidence>